<evidence type="ECO:0000256" key="5">
    <source>
        <dbReference type="ARBA" id="ARBA00023002"/>
    </source>
</evidence>
<dbReference type="Pfam" id="PF02771">
    <property type="entry name" value="Acyl-CoA_dh_N"/>
    <property type="match status" value="1"/>
</dbReference>
<dbReference type="PANTHER" id="PTHR43884:SF25">
    <property type="entry name" value="ACYL-COA DEHYDROGENASE YDBM-RELATED"/>
    <property type="match status" value="1"/>
</dbReference>
<dbReference type="InterPro" id="IPR009100">
    <property type="entry name" value="AcylCoA_DH/oxidase_NM_dom_sf"/>
</dbReference>
<dbReference type="Proteomes" id="UP000766595">
    <property type="component" value="Unassembled WGS sequence"/>
</dbReference>
<dbReference type="Gene3D" id="1.10.540.10">
    <property type="entry name" value="Acyl-CoA dehydrogenase/oxidase, N-terminal domain"/>
    <property type="match status" value="1"/>
</dbReference>
<dbReference type="RefSeq" id="WP_261969635.1">
    <property type="nucleotide sequence ID" value="NZ_JAHHZF010000008.1"/>
</dbReference>
<dbReference type="PANTHER" id="PTHR43884">
    <property type="entry name" value="ACYL-COA DEHYDROGENASE"/>
    <property type="match status" value="1"/>
</dbReference>
<evidence type="ECO:0000313" key="11">
    <source>
        <dbReference type="Proteomes" id="UP000766595"/>
    </source>
</evidence>
<sequence length="560" mass="60220">MTLAAVSLDPVPALIPAARAAVGALDRFLDRARDRVRARVEKDGRISADLVDREQRAAHGLAWLATYVESLREMAGYAERLTDLGRFGPVEAAIVHVAFGEYLAQIPGGIPMNQGEFVRPADLGLGEADLALLRTPEILHLIETGNTVANRAVLVEAMTRSEGALTVGDTGLDDTLDQFRAEMFRFAADAVVPHAHEWHLKNEYIPMEVVGQLAELGVFGLTIPEEFGGLGLGKESMCVVSEELSRAYIGVGSLGTRSEIAAELILGGGTPEQKAEWLPLIASGAVLPTAVFTEPNTGSDLGSLRTRAVKDGDVWKVSGNKTWITHPVRADLMTLLVRTDPNQPGYRGLSMLLAPKPRGTDAEPFPAEGMSGGEIEVLGYRGMKEYEIAFDGFAVPAANLLGGVEGQGFKQLMQTFESARIQTAARAIGVAQCALDLGLRYAQERIQFGKPLIAFPRVSDKLAMMAVEVMIARQLTYFAARQKDHDKRCDLEAGMAKLLGARVAWAAADNALQIHGGNGFALEYPVSRVLCDARILNIFEGAAEIQAQVIARRILDGGNG</sequence>
<feature type="domain" description="Acyl-CoA dehydrogenase/oxidase N-terminal" evidence="9">
    <location>
        <begin position="175"/>
        <end position="284"/>
    </location>
</feature>
<dbReference type="SUPFAM" id="SSF56645">
    <property type="entry name" value="Acyl-CoA dehydrogenase NM domain-like"/>
    <property type="match status" value="1"/>
</dbReference>
<dbReference type="InterPro" id="IPR009075">
    <property type="entry name" value="AcylCo_DH/oxidase_C"/>
</dbReference>
<evidence type="ECO:0000259" key="9">
    <source>
        <dbReference type="Pfam" id="PF02771"/>
    </source>
</evidence>
<dbReference type="AlphaFoldDB" id="A0A947D9V4"/>
<dbReference type="FunFam" id="1.20.140.10:FF:000001">
    <property type="entry name" value="Acyl-CoA dehydrogenase"/>
    <property type="match status" value="1"/>
</dbReference>
<evidence type="ECO:0000256" key="2">
    <source>
        <dbReference type="ARBA" id="ARBA00009347"/>
    </source>
</evidence>
<dbReference type="InterPro" id="IPR037069">
    <property type="entry name" value="AcylCoA_DH/ox_N_sf"/>
</dbReference>
<proteinExistence type="inferred from homology"/>
<dbReference type="InterPro" id="IPR046373">
    <property type="entry name" value="Acyl-CoA_Oxase/DH_mid-dom_sf"/>
</dbReference>
<evidence type="ECO:0000256" key="4">
    <source>
        <dbReference type="ARBA" id="ARBA00022827"/>
    </source>
</evidence>
<feature type="domain" description="Acyl-CoA oxidase/dehydrogenase middle" evidence="8">
    <location>
        <begin position="291"/>
        <end position="391"/>
    </location>
</feature>
<reference evidence="10 11" key="1">
    <citation type="submission" date="2021-06" db="EMBL/GenBank/DDBJ databases">
        <authorList>
            <person name="Grouzdev D.S."/>
            <person name="Koziaeva V."/>
        </authorList>
    </citation>
    <scope>NUCLEOTIDE SEQUENCE [LARGE SCALE GENOMIC DNA]</scope>
    <source>
        <strain evidence="10 11">22</strain>
    </source>
</reference>
<evidence type="ECO:0000259" key="8">
    <source>
        <dbReference type="Pfam" id="PF02770"/>
    </source>
</evidence>
<accession>A0A947D9V4</accession>
<evidence type="ECO:0000256" key="3">
    <source>
        <dbReference type="ARBA" id="ARBA00022630"/>
    </source>
</evidence>
<name>A0A947D9V4_9HYPH</name>
<dbReference type="GO" id="GO:0003995">
    <property type="term" value="F:acyl-CoA dehydrogenase activity"/>
    <property type="evidence" value="ECO:0007669"/>
    <property type="project" value="InterPro"/>
</dbReference>
<keyword evidence="4 6" id="KW-0274">FAD</keyword>
<dbReference type="InterPro" id="IPR013786">
    <property type="entry name" value="AcylCoA_DH/ox_N"/>
</dbReference>
<keyword evidence="5 6" id="KW-0560">Oxidoreductase</keyword>
<dbReference type="EMBL" id="JAHHZF010000008">
    <property type="protein sequence ID" value="MBT9291057.1"/>
    <property type="molecule type" value="Genomic_DNA"/>
</dbReference>
<comment type="caution">
    <text evidence="10">The sequence shown here is derived from an EMBL/GenBank/DDBJ whole genome shotgun (WGS) entry which is preliminary data.</text>
</comment>
<dbReference type="InterPro" id="IPR006089">
    <property type="entry name" value="Acyl-CoA_DH_CS"/>
</dbReference>
<dbReference type="Gene3D" id="1.20.140.10">
    <property type="entry name" value="Butyryl-CoA Dehydrogenase, subunit A, domain 3"/>
    <property type="match status" value="1"/>
</dbReference>
<dbReference type="FunFam" id="2.40.110.10:FF:000015">
    <property type="entry name" value="Acyl-CoA dehydrogenase"/>
    <property type="match status" value="1"/>
</dbReference>
<organism evidence="10 11">
    <name type="scientific">Prosthecodimorpha staleyi</name>
    <dbReference type="NCBI Taxonomy" id="2840188"/>
    <lineage>
        <taxon>Bacteria</taxon>
        <taxon>Pseudomonadati</taxon>
        <taxon>Pseudomonadota</taxon>
        <taxon>Alphaproteobacteria</taxon>
        <taxon>Hyphomicrobiales</taxon>
        <taxon>Ancalomicrobiaceae</taxon>
        <taxon>Prosthecodimorpha</taxon>
    </lineage>
</organism>
<comment type="cofactor">
    <cofactor evidence="1 6">
        <name>FAD</name>
        <dbReference type="ChEBI" id="CHEBI:57692"/>
    </cofactor>
</comment>
<dbReference type="GO" id="GO:0050660">
    <property type="term" value="F:flavin adenine dinucleotide binding"/>
    <property type="evidence" value="ECO:0007669"/>
    <property type="project" value="InterPro"/>
</dbReference>
<dbReference type="PROSITE" id="PS00073">
    <property type="entry name" value="ACYL_COA_DH_2"/>
    <property type="match status" value="1"/>
</dbReference>
<dbReference type="Gene3D" id="2.40.110.10">
    <property type="entry name" value="Butyryl-CoA Dehydrogenase, subunit A, domain 2"/>
    <property type="match status" value="1"/>
</dbReference>
<protein>
    <submittedName>
        <fullName evidence="10">Acyl-CoA/acyl-ACP dehydrogenase</fullName>
    </submittedName>
</protein>
<keyword evidence="3 6" id="KW-0285">Flavoprotein</keyword>
<evidence type="ECO:0000259" key="7">
    <source>
        <dbReference type="Pfam" id="PF00441"/>
    </source>
</evidence>
<evidence type="ECO:0000313" key="10">
    <source>
        <dbReference type="EMBL" id="MBT9291057.1"/>
    </source>
</evidence>
<gene>
    <name evidence="10" type="ORF">KL771_16445</name>
</gene>
<dbReference type="SUPFAM" id="SSF47203">
    <property type="entry name" value="Acyl-CoA dehydrogenase C-terminal domain-like"/>
    <property type="match status" value="1"/>
</dbReference>
<comment type="similarity">
    <text evidence="2 6">Belongs to the acyl-CoA dehydrogenase family.</text>
</comment>
<dbReference type="Pfam" id="PF02770">
    <property type="entry name" value="Acyl-CoA_dh_M"/>
    <property type="match status" value="1"/>
</dbReference>
<dbReference type="InterPro" id="IPR006091">
    <property type="entry name" value="Acyl-CoA_Oxase/DH_mid-dom"/>
</dbReference>
<evidence type="ECO:0000256" key="1">
    <source>
        <dbReference type="ARBA" id="ARBA00001974"/>
    </source>
</evidence>
<evidence type="ECO:0000256" key="6">
    <source>
        <dbReference type="RuleBase" id="RU362125"/>
    </source>
</evidence>
<dbReference type="InterPro" id="IPR036250">
    <property type="entry name" value="AcylCo_DH-like_C"/>
</dbReference>
<feature type="domain" description="Acyl-CoA dehydrogenase/oxidase C-terminal" evidence="7">
    <location>
        <begin position="406"/>
        <end position="555"/>
    </location>
</feature>
<dbReference type="Pfam" id="PF00441">
    <property type="entry name" value="Acyl-CoA_dh_1"/>
    <property type="match status" value="1"/>
</dbReference>
<keyword evidence="11" id="KW-1185">Reference proteome</keyword>